<keyword evidence="1" id="KW-1133">Transmembrane helix</keyword>
<feature type="transmembrane region" description="Helical" evidence="1">
    <location>
        <begin position="270"/>
        <end position="291"/>
    </location>
</feature>
<dbReference type="Proteomes" id="UP000885779">
    <property type="component" value="Unassembled WGS sequence"/>
</dbReference>
<organism evidence="2">
    <name type="scientific">Caldithrix abyssi</name>
    <dbReference type="NCBI Taxonomy" id="187145"/>
    <lineage>
        <taxon>Bacteria</taxon>
        <taxon>Pseudomonadati</taxon>
        <taxon>Calditrichota</taxon>
        <taxon>Calditrichia</taxon>
        <taxon>Calditrichales</taxon>
        <taxon>Calditrichaceae</taxon>
        <taxon>Caldithrix</taxon>
    </lineage>
</organism>
<reference evidence="2" key="1">
    <citation type="journal article" date="2020" name="mSystems">
        <title>Genome- and Community-Level Interaction Insights into Carbon Utilization and Element Cycling Functions of Hydrothermarchaeota in Hydrothermal Sediment.</title>
        <authorList>
            <person name="Zhou Z."/>
            <person name="Liu Y."/>
            <person name="Xu W."/>
            <person name="Pan J."/>
            <person name="Luo Z.H."/>
            <person name="Li M."/>
        </authorList>
    </citation>
    <scope>NUCLEOTIDE SEQUENCE [LARGE SCALE GENOMIC DNA]</scope>
    <source>
        <strain evidence="2">HyVt-577</strain>
    </source>
</reference>
<evidence type="ECO:0008006" key="3">
    <source>
        <dbReference type="Google" id="ProtNLM"/>
    </source>
</evidence>
<accession>A0A7V4WU93</accession>
<feature type="transmembrane region" description="Helical" evidence="1">
    <location>
        <begin position="303"/>
        <end position="321"/>
    </location>
</feature>
<protein>
    <recommendedName>
        <fullName evidence="3">NnrS family protein</fullName>
    </recommendedName>
</protein>
<evidence type="ECO:0000256" key="1">
    <source>
        <dbReference type="SAM" id="Phobius"/>
    </source>
</evidence>
<proteinExistence type="predicted"/>
<feature type="transmembrane region" description="Helical" evidence="1">
    <location>
        <begin position="42"/>
        <end position="61"/>
    </location>
</feature>
<feature type="transmembrane region" description="Helical" evidence="1">
    <location>
        <begin position="122"/>
        <end position="143"/>
    </location>
</feature>
<feature type="transmembrane region" description="Helical" evidence="1">
    <location>
        <begin position="149"/>
        <end position="168"/>
    </location>
</feature>
<dbReference type="EMBL" id="DRQG01000004">
    <property type="protein sequence ID" value="HGY54167.1"/>
    <property type="molecule type" value="Genomic_DNA"/>
</dbReference>
<evidence type="ECO:0000313" key="2">
    <source>
        <dbReference type="EMBL" id="HGY54167.1"/>
    </source>
</evidence>
<gene>
    <name evidence="2" type="ORF">ENK44_00565</name>
</gene>
<feature type="transmembrane region" description="Helical" evidence="1">
    <location>
        <begin position="206"/>
        <end position="224"/>
    </location>
</feature>
<feature type="transmembrane region" description="Helical" evidence="1">
    <location>
        <begin position="236"/>
        <end position="258"/>
    </location>
</feature>
<name>A0A7V4WU93_CALAY</name>
<feature type="transmembrane region" description="Helical" evidence="1">
    <location>
        <begin position="180"/>
        <end position="200"/>
    </location>
</feature>
<dbReference type="AlphaFoldDB" id="A0A7V4WU93"/>
<feature type="transmembrane region" description="Helical" evidence="1">
    <location>
        <begin position="70"/>
        <end position="89"/>
    </location>
</feature>
<keyword evidence="1" id="KW-0812">Transmembrane</keyword>
<feature type="transmembrane region" description="Helical" evidence="1">
    <location>
        <begin position="95"/>
        <end position="115"/>
    </location>
</feature>
<comment type="caution">
    <text evidence="2">The sequence shown here is derived from an EMBL/GenBank/DDBJ whole genome shotgun (WGS) entry which is preliminary data.</text>
</comment>
<feature type="transmembrane region" description="Helical" evidence="1">
    <location>
        <begin position="333"/>
        <end position="353"/>
    </location>
</feature>
<sequence>MTKNSPRYYVPLLFIGMISMVIGIWVGLVRMGWQWAVPHDGLVMMHGPLMVGGFLGTVIGMERAVAAKKVWGFLAPLFSALAAILYLAFPGKESLALLFLTASSFFMVLVFIFMLKRHIDAATLVMAIGAAVWFLGNLAWLSGYSIPQVVLWWSGFLIITIVGERLELTRFLNISKQQYTVLYGLLILLGIGFLFSLFNLDWAMRISGLANLALSIWLLRNDIARRSVKKPGLTRFLALALLAGYFWLGLSGIMGMYFGGIAAGPYYDAIIHTVFVGFAFSMIFGHAPIIFPALLHVKILYRQVYFIPLFLLHLSLLVRIFGDVTLLMDYRLWGSLISGVAIVLFFMMILSSVRKAEY</sequence>
<keyword evidence="1" id="KW-0472">Membrane</keyword>
<feature type="transmembrane region" description="Helical" evidence="1">
    <location>
        <begin position="12"/>
        <end position="36"/>
    </location>
</feature>